<dbReference type="AlphaFoldDB" id="T1DUI7"/>
<organism evidence="1 2">
    <name type="scientific">Helicobacter fennelliae MRY12-0050</name>
    <dbReference type="NCBI Taxonomy" id="1325130"/>
    <lineage>
        <taxon>Bacteria</taxon>
        <taxon>Pseudomonadati</taxon>
        <taxon>Campylobacterota</taxon>
        <taxon>Epsilonproteobacteria</taxon>
        <taxon>Campylobacterales</taxon>
        <taxon>Helicobacteraceae</taxon>
        <taxon>Helicobacter</taxon>
    </lineage>
</organism>
<dbReference type="RefSeq" id="WP_023945974.1">
    <property type="nucleotide sequence ID" value="NZ_BASD01000001.1"/>
</dbReference>
<name>T1DUI7_9HELI</name>
<evidence type="ECO:0000313" key="1">
    <source>
        <dbReference type="EMBL" id="GAD17838.1"/>
    </source>
</evidence>
<comment type="caution">
    <text evidence="1">The sequence shown here is derived from an EMBL/GenBank/DDBJ whole genome shotgun (WGS) entry which is preliminary data.</text>
</comment>
<evidence type="ECO:0000313" key="2">
    <source>
        <dbReference type="Proteomes" id="UP000018143"/>
    </source>
</evidence>
<accession>T1DUI7</accession>
<dbReference type="EMBL" id="BASD01000001">
    <property type="protein sequence ID" value="GAD17838.1"/>
    <property type="molecule type" value="Genomic_DNA"/>
</dbReference>
<proteinExistence type="predicted"/>
<keyword evidence="2" id="KW-1185">Reference proteome</keyword>
<gene>
    <name evidence="1" type="ORF">HFN_0653</name>
</gene>
<protein>
    <submittedName>
        <fullName evidence="1">Uncharacterized protein</fullName>
    </submittedName>
</protein>
<reference evidence="1 2" key="1">
    <citation type="journal article" date="2013" name="Genome Announc.">
        <title>Draft Genome Sequence of Helicobacter fennelliae Strain MRY12-0050, Isolated from a Bacteremia Patient.</title>
        <authorList>
            <person name="Rimbara E."/>
            <person name="Matsui M."/>
            <person name="Mori S."/>
            <person name="Suzuki S."/>
            <person name="Suzuki M."/>
            <person name="Kim H."/>
            <person name="Sekizuka T."/>
            <person name="Kuroda M."/>
            <person name="Shibayama K."/>
        </authorList>
    </citation>
    <scope>NUCLEOTIDE SEQUENCE [LARGE SCALE GENOMIC DNA]</scope>
    <source>
        <strain evidence="1 2">MRY12-0050</strain>
    </source>
</reference>
<dbReference type="STRING" id="1325130.HFN_0653"/>
<sequence>MDKQQELLSVSENFVNLIFVLQKEVGSLKQENKDLIRDLEILKSCIEILSTHINVLEQRNKGFSDRFKLGIFKTKSINEDLKRELSQLKATKEFFILNDD</sequence>
<dbReference type="Proteomes" id="UP000018143">
    <property type="component" value="Unassembled WGS sequence"/>
</dbReference>